<dbReference type="Gene3D" id="1.10.10.10">
    <property type="entry name" value="Winged helix-like DNA-binding domain superfamily/Winged helix DNA-binding domain"/>
    <property type="match status" value="1"/>
</dbReference>
<dbReference type="InterPro" id="IPR036388">
    <property type="entry name" value="WH-like_DNA-bd_sf"/>
</dbReference>
<dbReference type="EMBL" id="FUZA01000003">
    <property type="protein sequence ID" value="SKB91322.1"/>
    <property type="molecule type" value="Genomic_DNA"/>
</dbReference>
<evidence type="ECO:0000259" key="1">
    <source>
        <dbReference type="Pfam" id="PF03551"/>
    </source>
</evidence>
<accession>A0A1T5F538</accession>
<organism evidence="2 3">
    <name type="scientific">Dyadobacter psychrophilus</name>
    <dbReference type="NCBI Taxonomy" id="651661"/>
    <lineage>
        <taxon>Bacteria</taxon>
        <taxon>Pseudomonadati</taxon>
        <taxon>Bacteroidota</taxon>
        <taxon>Cytophagia</taxon>
        <taxon>Cytophagales</taxon>
        <taxon>Spirosomataceae</taxon>
        <taxon>Dyadobacter</taxon>
    </lineage>
</organism>
<gene>
    <name evidence="2" type="ORF">SAMN05660293_02797</name>
</gene>
<dbReference type="SUPFAM" id="SSF46785">
    <property type="entry name" value="Winged helix' DNA-binding domain"/>
    <property type="match status" value="1"/>
</dbReference>
<dbReference type="InterPro" id="IPR036390">
    <property type="entry name" value="WH_DNA-bd_sf"/>
</dbReference>
<keyword evidence="3" id="KW-1185">Reference proteome</keyword>
<evidence type="ECO:0000313" key="3">
    <source>
        <dbReference type="Proteomes" id="UP000190897"/>
    </source>
</evidence>
<proteinExistence type="predicted"/>
<dbReference type="Proteomes" id="UP000190897">
    <property type="component" value="Unassembled WGS sequence"/>
</dbReference>
<name>A0A1T5F538_9BACT</name>
<protein>
    <submittedName>
        <fullName evidence="2">Transcriptional regulator PadR-like family protein</fullName>
    </submittedName>
</protein>
<sequence length="110" mass="12614">MKRFQLGEFEEIVLLTVGVLHGNAYGVTIKDEIEQRLKREVTVGSLQVTLRRLESKGFLNSTPGDSTESRRGRPKLFFEVTAYGKRALDYCKESRDELWKALPQLVLNLK</sequence>
<feature type="domain" description="Transcription regulator PadR N-terminal" evidence="1">
    <location>
        <begin position="22"/>
        <end position="88"/>
    </location>
</feature>
<dbReference type="AlphaFoldDB" id="A0A1T5F538"/>
<dbReference type="RefSeq" id="WP_082215366.1">
    <property type="nucleotide sequence ID" value="NZ_FUZA01000003.1"/>
</dbReference>
<dbReference type="InterPro" id="IPR005149">
    <property type="entry name" value="Tscrpt_reg_PadR_N"/>
</dbReference>
<dbReference type="STRING" id="651661.SAMN05660293_02797"/>
<dbReference type="Pfam" id="PF03551">
    <property type="entry name" value="PadR"/>
    <property type="match status" value="1"/>
</dbReference>
<dbReference type="OrthoDB" id="982587at2"/>
<reference evidence="3" key="1">
    <citation type="submission" date="2017-02" db="EMBL/GenBank/DDBJ databases">
        <authorList>
            <person name="Varghese N."/>
            <person name="Submissions S."/>
        </authorList>
    </citation>
    <scope>NUCLEOTIDE SEQUENCE [LARGE SCALE GENOMIC DNA]</scope>
    <source>
        <strain evidence="3">DSM 22270</strain>
    </source>
</reference>
<evidence type="ECO:0000313" key="2">
    <source>
        <dbReference type="EMBL" id="SKB91322.1"/>
    </source>
</evidence>